<protein>
    <submittedName>
        <fullName evidence="1">Uncharacterized protein</fullName>
    </submittedName>
</protein>
<dbReference type="Proteomes" id="UP001408789">
    <property type="component" value="Unassembled WGS sequence"/>
</dbReference>
<name>A0AAP0CC29_9ASTR</name>
<dbReference type="Pfam" id="PF14009">
    <property type="entry name" value="PADRE"/>
    <property type="match status" value="1"/>
</dbReference>
<dbReference type="PANTHER" id="PTHR33052">
    <property type="entry name" value="DUF4228 DOMAIN PROTEIN-RELATED"/>
    <property type="match status" value="1"/>
</dbReference>
<sequence>MGICISSPSPSLPTSKLILPDGRLQEFFHPTKVSDVLHSHPSTFICNSDEMDFDDLVSPINHHENLQPGQLYFALPLKRLNHPLQPEEMAALAVKASAALAKCGGSHSRHSKKNKNVCFTSSFSGEKRRARSSSRVEDVETVGLSRRRCGGNDGGSSGKRRNFKVMLSAIPE</sequence>
<evidence type="ECO:0000313" key="2">
    <source>
        <dbReference type="Proteomes" id="UP001408789"/>
    </source>
</evidence>
<dbReference type="InterPro" id="IPR025322">
    <property type="entry name" value="PADRE_dom"/>
</dbReference>
<dbReference type="EMBL" id="JBCNJP010000027">
    <property type="protein sequence ID" value="KAK9053196.1"/>
    <property type="molecule type" value="Genomic_DNA"/>
</dbReference>
<proteinExistence type="predicted"/>
<organism evidence="1 2">
    <name type="scientific">Deinandra increscens subsp. villosa</name>
    <dbReference type="NCBI Taxonomy" id="3103831"/>
    <lineage>
        <taxon>Eukaryota</taxon>
        <taxon>Viridiplantae</taxon>
        <taxon>Streptophyta</taxon>
        <taxon>Embryophyta</taxon>
        <taxon>Tracheophyta</taxon>
        <taxon>Spermatophyta</taxon>
        <taxon>Magnoliopsida</taxon>
        <taxon>eudicotyledons</taxon>
        <taxon>Gunneridae</taxon>
        <taxon>Pentapetalae</taxon>
        <taxon>asterids</taxon>
        <taxon>campanulids</taxon>
        <taxon>Asterales</taxon>
        <taxon>Asteraceae</taxon>
        <taxon>Asteroideae</taxon>
        <taxon>Heliantheae alliance</taxon>
        <taxon>Madieae</taxon>
        <taxon>Madiinae</taxon>
        <taxon>Deinandra</taxon>
    </lineage>
</organism>
<accession>A0AAP0CC29</accession>
<keyword evidence="2" id="KW-1185">Reference proteome</keyword>
<reference evidence="1 2" key="1">
    <citation type="submission" date="2024-04" db="EMBL/GenBank/DDBJ databases">
        <title>The reference genome of an endangered Asteraceae, Deinandra increscens subsp. villosa, native to the Central Coast of California.</title>
        <authorList>
            <person name="Guilliams M."/>
            <person name="Hasenstab-Lehman K."/>
            <person name="Meyer R."/>
            <person name="Mcevoy S."/>
        </authorList>
    </citation>
    <scope>NUCLEOTIDE SEQUENCE [LARGE SCALE GENOMIC DNA]</scope>
    <source>
        <tissue evidence="1">Leaf</tissue>
    </source>
</reference>
<comment type="caution">
    <text evidence="1">The sequence shown here is derived from an EMBL/GenBank/DDBJ whole genome shotgun (WGS) entry which is preliminary data.</text>
</comment>
<evidence type="ECO:0000313" key="1">
    <source>
        <dbReference type="EMBL" id="KAK9053196.1"/>
    </source>
</evidence>
<gene>
    <name evidence="1" type="ORF">SSX86_029828</name>
</gene>
<dbReference type="AlphaFoldDB" id="A0AAP0CC29"/>